<dbReference type="GO" id="GO:0018104">
    <property type="term" value="P:peptidoglycan-protein cross-linking"/>
    <property type="evidence" value="ECO:0007669"/>
    <property type="project" value="TreeGrafter"/>
</dbReference>
<name>A0A1I7MW66_9HYPH</name>
<feature type="compositionally biased region" description="Low complexity" evidence="10">
    <location>
        <begin position="209"/>
        <end position="238"/>
    </location>
</feature>
<keyword evidence="11" id="KW-0732">Signal</keyword>
<gene>
    <name evidence="13" type="ORF">SAMN04488557_0546</name>
</gene>
<feature type="signal peptide" evidence="11">
    <location>
        <begin position="1"/>
        <end position="28"/>
    </location>
</feature>
<keyword evidence="6 9" id="KW-0133">Cell shape</keyword>
<keyword evidence="14" id="KW-1185">Reference proteome</keyword>
<dbReference type="PANTHER" id="PTHR30582:SF24">
    <property type="entry name" value="L,D-TRANSPEPTIDASE ERFK_SRFK-RELATED"/>
    <property type="match status" value="1"/>
</dbReference>
<dbReference type="RefSeq" id="WP_092863866.1">
    <property type="nucleotide sequence ID" value="NZ_FPCH01000001.1"/>
</dbReference>
<keyword evidence="8 9" id="KW-0961">Cell wall biogenesis/degradation</keyword>
<dbReference type="EMBL" id="FPCH01000001">
    <property type="protein sequence ID" value="SFV26652.1"/>
    <property type="molecule type" value="Genomic_DNA"/>
</dbReference>
<sequence>MSLRFLSGLTLSAMVMAGGLMSASSAKADDLIDFLWGGSAEYGGGRKIVSFDPKYKPGQVIVSFSDRRLYWITKPGEAMTYPVAVPKEGARWQGVTSVTNKRVNPPWTPTPEMVSKNPRLPRWVPGGHPMNPLGIRAMYLGSSTYRIHGTDAPWTIGQAVSAGCIRMTNEDVLDLYPRVPMGTRVTVTWQQFSTQPLASGDKYPRYGDADSNPRAASASSASANSAPKASASASSSNASTYEYKAYNTGKAQNARAASTQSNDYGLNSDFWDEKPTKSASVSQAAPEAQDQASQDATQDDDLALTQKSDPQQRDAEKAPKQKAAEAKSETEPSASASAEKKKISDTSSASSAKKKATSSSVSDPHVDPVMSPAMAVPDPVKPSAVSAPAKESDSGAATTRASASEVDGLPVHKAAAVQVQ</sequence>
<evidence type="ECO:0000256" key="10">
    <source>
        <dbReference type="SAM" id="MobiDB-lite"/>
    </source>
</evidence>
<evidence type="ECO:0000256" key="2">
    <source>
        <dbReference type="ARBA" id="ARBA00005992"/>
    </source>
</evidence>
<evidence type="ECO:0000256" key="1">
    <source>
        <dbReference type="ARBA" id="ARBA00004752"/>
    </source>
</evidence>
<dbReference type="FunFam" id="2.40.440.10:FF:000002">
    <property type="entry name" value="L,D-transpeptidase ErfK/SrfK"/>
    <property type="match status" value="1"/>
</dbReference>
<feature type="region of interest" description="Disordered" evidence="10">
    <location>
        <begin position="101"/>
        <end position="120"/>
    </location>
</feature>
<dbReference type="SUPFAM" id="SSF141523">
    <property type="entry name" value="L,D-transpeptidase catalytic domain-like"/>
    <property type="match status" value="1"/>
</dbReference>
<evidence type="ECO:0000313" key="14">
    <source>
        <dbReference type="Proteomes" id="UP000199423"/>
    </source>
</evidence>
<evidence type="ECO:0000256" key="6">
    <source>
        <dbReference type="ARBA" id="ARBA00022960"/>
    </source>
</evidence>
<evidence type="ECO:0000256" key="7">
    <source>
        <dbReference type="ARBA" id="ARBA00022984"/>
    </source>
</evidence>
<dbReference type="PROSITE" id="PS52029">
    <property type="entry name" value="LD_TPASE"/>
    <property type="match status" value="1"/>
</dbReference>
<feature type="compositionally biased region" description="Basic and acidic residues" evidence="10">
    <location>
        <begin position="310"/>
        <end position="330"/>
    </location>
</feature>
<organism evidence="13 14">
    <name type="scientific">Hyphomicrobium facile</name>
    <dbReference type="NCBI Taxonomy" id="51670"/>
    <lineage>
        <taxon>Bacteria</taxon>
        <taxon>Pseudomonadati</taxon>
        <taxon>Pseudomonadota</taxon>
        <taxon>Alphaproteobacteria</taxon>
        <taxon>Hyphomicrobiales</taxon>
        <taxon>Hyphomicrobiaceae</taxon>
        <taxon>Hyphomicrobium</taxon>
    </lineage>
</organism>
<feature type="compositionally biased region" description="Polar residues" evidence="10">
    <location>
        <begin position="251"/>
        <end position="265"/>
    </location>
</feature>
<dbReference type="GO" id="GO:0071972">
    <property type="term" value="F:peptidoglycan L,D-transpeptidase activity"/>
    <property type="evidence" value="ECO:0007669"/>
    <property type="project" value="TreeGrafter"/>
</dbReference>
<dbReference type="GO" id="GO:0071555">
    <property type="term" value="P:cell wall organization"/>
    <property type="evidence" value="ECO:0007669"/>
    <property type="project" value="UniProtKB-UniRule"/>
</dbReference>
<comment type="pathway">
    <text evidence="1 9">Cell wall biogenesis; peptidoglycan biosynthesis.</text>
</comment>
<feature type="region of interest" description="Disordered" evidence="10">
    <location>
        <begin position="197"/>
        <end position="238"/>
    </location>
</feature>
<dbReference type="GO" id="GO:0008360">
    <property type="term" value="P:regulation of cell shape"/>
    <property type="evidence" value="ECO:0007669"/>
    <property type="project" value="UniProtKB-UniRule"/>
</dbReference>
<feature type="compositionally biased region" description="Low complexity" evidence="10">
    <location>
        <begin position="345"/>
        <end position="372"/>
    </location>
</feature>
<dbReference type="InterPro" id="IPR038063">
    <property type="entry name" value="Transpep_catalytic_dom"/>
</dbReference>
<comment type="similarity">
    <text evidence="2">Belongs to the YkuD family.</text>
</comment>
<keyword evidence="5" id="KW-0378">Hydrolase</keyword>
<evidence type="ECO:0000256" key="8">
    <source>
        <dbReference type="ARBA" id="ARBA00023316"/>
    </source>
</evidence>
<feature type="active site" description="Proton donor/acceptor" evidence="9">
    <location>
        <position position="148"/>
    </location>
</feature>
<accession>A0A1I7MW66</accession>
<evidence type="ECO:0000313" key="13">
    <source>
        <dbReference type="EMBL" id="SFV26652.1"/>
    </source>
</evidence>
<evidence type="ECO:0000256" key="5">
    <source>
        <dbReference type="ARBA" id="ARBA00022801"/>
    </source>
</evidence>
<protein>
    <submittedName>
        <fullName evidence="13">L,D-transpeptidase catalytic domain</fullName>
    </submittedName>
</protein>
<dbReference type="Proteomes" id="UP000199423">
    <property type="component" value="Unassembled WGS sequence"/>
</dbReference>
<feature type="active site" description="Nucleophile" evidence="9">
    <location>
        <position position="164"/>
    </location>
</feature>
<evidence type="ECO:0000256" key="3">
    <source>
        <dbReference type="ARBA" id="ARBA00022676"/>
    </source>
</evidence>
<feature type="domain" description="L,D-TPase catalytic" evidence="12">
    <location>
        <begin position="58"/>
        <end position="188"/>
    </location>
</feature>
<dbReference type="UniPathway" id="UPA00219"/>
<dbReference type="STRING" id="51670.SAMN04488557_0546"/>
<dbReference type="AlphaFoldDB" id="A0A1I7MW66"/>
<dbReference type="Gene3D" id="2.40.440.10">
    <property type="entry name" value="L,D-transpeptidase catalytic domain-like"/>
    <property type="match status" value="1"/>
</dbReference>
<dbReference type="InterPro" id="IPR005490">
    <property type="entry name" value="LD_TPept_cat_dom"/>
</dbReference>
<keyword evidence="3" id="KW-0328">Glycosyltransferase</keyword>
<evidence type="ECO:0000256" key="9">
    <source>
        <dbReference type="PROSITE-ProRule" id="PRU01373"/>
    </source>
</evidence>
<keyword evidence="7 9" id="KW-0573">Peptidoglycan synthesis</keyword>
<dbReference type="InterPro" id="IPR050979">
    <property type="entry name" value="LD-transpeptidase"/>
</dbReference>
<keyword evidence="4" id="KW-0808">Transferase</keyword>
<dbReference type="Pfam" id="PF03734">
    <property type="entry name" value="YkuD"/>
    <property type="match status" value="1"/>
</dbReference>
<dbReference type="GO" id="GO:0016757">
    <property type="term" value="F:glycosyltransferase activity"/>
    <property type="evidence" value="ECO:0007669"/>
    <property type="project" value="UniProtKB-KW"/>
</dbReference>
<evidence type="ECO:0000256" key="11">
    <source>
        <dbReference type="SAM" id="SignalP"/>
    </source>
</evidence>
<evidence type="ECO:0000256" key="4">
    <source>
        <dbReference type="ARBA" id="ARBA00022679"/>
    </source>
</evidence>
<proteinExistence type="inferred from homology"/>
<feature type="region of interest" description="Disordered" evidence="10">
    <location>
        <begin position="251"/>
        <end position="420"/>
    </location>
</feature>
<dbReference type="CDD" id="cd16913">
    <property type="entry name" value="YkuD_like"/>
    <property type="match status" value="1"/>
</dbReference>
<reference evidence="14" key="1">
    <citation type="submission" date="2016-10" db="EMBL/GenBank/DDBJ databases">
        <authorList>
            <person name="Varghese N."/>
            <person name="Submissions S."/>
        </authorList>
    </citation>
    <scope>NUCLEOTIDE SEQUENCE [LARGE SCALE GENOMIC DNA]</scope>
    <source>
        <strain evidence="14">DSM 1565</strain>
    </source>
</reference>
<feature type="chain" id="PRO_5011442609" evidence="11">
    <location>
        <begin position="29"/>
        <end position="420"/>
    </location>
</feature>
<dbReference type="OrthoDB" id="9813664at2"/>
<evidence type="ECO:0000259" key="12">
    <source>
        <dbReference type="PROSITE" id="PS52029"/>
    </source>
</evidence>
<dbReference type="GO" id="GO:0005576">
    <property type="term" value="C:extracellular region"/>
    <property type="evidence" value="ECO:0007669"/>
    <property type="project" value="TreeGrafter"/>
</dbReference>
<dbReference type="PANTHER" id="PTHR30582">
    <property type="entry name" value="L,D-TRANSPEPTIDASE"/>
    <property type="match status" value="1"/>
</dbReference>